<evidence type="ECO:0000256" key="2">
    <source>
        <dbReference type="ARBA" id="ARBA00009035"/>
    </source>
</evidence>
<accession>A0A423FBU2</accession>
<reference evidence="4 5" key="1">
    <citation type="submission" date="2016-10" db="EMBL/GenBank/DDBJ databases">
        <title>Comparative genome analysis of multiple Pseudomonas spp. focuses on biocontrol and plant growth promoting traits.</title>
        <authorList>
            <person name="Tao X.-Y."/>
            <person name="Taylor C.G."/>
        </authorList>
    </citation>
    <scope>NUCLEOTIDE SEQUENCE [LARGE SCALE GENOMIC DNA]</scope>
    <source>
        <strain evidence="4 5">36C8</strain>
    </source>
</reference>
<sequence>MSIKIINALGAQLIPPQEEKPDSKWTYILGKDWPKKNKASIKFTNYVNTKFQKSSKTHGSFANSIDVKKFSNLLNSHLKNATTFRAFINDFMRTKLIIEVNSSRVSSGVIAVFLHYKLEPEEKDTPQQDYLIVLLIRNTDALKFDETLLPDSIDIINIEQLLQAARIDITKFSSSYPPKKDQHDNHVCFIRGSGDVRQYFITAMGAGDLVTNKKSSEQCITAITDFIKKFDLERSTAEKIDVTLNSLFEEKRKHHKPVTIEEIQEVIDDIIPRNKKLAKGAFVDFVNNGGYEINEEFEVPKKESDRLEWIELNTSVAKMTIHRHNIGTPDSGKPIIFDSETGEITVIQKIEDQKTLEKLESLISYD</sequence>
<dbReference type="PANTHER" id="PTHR38772">
    <property type="match status" value="1"/>
</dbReference>
<evidence type="ECO:0000256" key="3">
    <source>
        <dbReference type="ARBA" id="ARBA00022490"/>
    </source>
</evidence>
<comment type="caution">
    <text evidence="4">The sequence shown here is derived from an EMBL/GenBank/DDBJ whole genome shotgun (WGS) entry which is preliminary data.</text>
</comment>
<evidence type="ECO:0008006" key="6">
    <source>
        <dbReference type="Google" id="ProtNLM"/>
    </source>
</evidence>
<dbReference type="GO" id="GO:0043590">
    <property type="term" value="C:bacterial nucleoid"/>
    <property type="evidence" value="ECO:0007669"/>
    <property type="project" value="TreeGrafter"/>
</dbReference>
<dbReference type="GO" id="GO:0003727">
    <property type="term" value="F:single-stranded RNA binding"/>
    <property type="evidence" value="ECO:0007669"/>
    <property type="project" value="TreeGrafter"/>
</dbReference>
<comment type="similarity">
    <text evidence="2">Belongs to the YejK family.</text>
</comment>
<gene>
    <name evidence="4" type="ORF">BK649_10680</name>
</gene>
<keyword evidence="3" id="KW-0963">Cytoplasm</keyword>
<evidence type="ECO:0000313" key="5">
    <source>
        <dbReference type="Proteomes" id="UP000283389"/>
    </source>
</evidence>
<protein>
    <recommendedName>
        <fullName evidence="6">Nucleoid-associated protein</fullName>
    </recommendedName>
</protein>
<dbReference type="RefSeq" id="WP_123475318.1">
    <property type="nucleotide sequence ID" value="NZ_MOAZ01000006.1"/>
</dbReference>
<evidence type="ECO:0000256" key="1">
    <source>
        <dbReference type="ARBA" id="ARBA00004453"/>
    </source>
</evidence>
<dbReference type="Pfam" id="PF04245">
    <property type="entry name" value="NA37"/>
    <property type="match status" value="1"/>
</dbReference>
<organism evidence="4 5">
    <name type="scientific">Pseudomonas canadensis</name>
    <dbReference type="NCBI Taxonomy" id="915099"/>
    <lineage>
        <taxon>Bacteria</taxon>
        <taxon>Pseudomonadati</taxon>
        <taxon>Pseudomonadota</taxon>
        <taxon>Gammaproteobacteria</taxon>
        <taxon>Pseudomonadales</taxon>
        <taxon>Pseudomonadaceae</taxon>
        <taxon>Pseudomonas</taxon>
    </lineage>
</organism>
<dbReference type="EMBL" id="MOAZ01000006">
    <property type="protein sequence ID" value="ROM54077.1"/>
    <property type="molecule type" value="Genomic_DNA"/>
</dbReference>
<dbReference type="InterPro" id="IPR007358">
    <property type="entry name" value="Nucleoid_associated_NdpA"/>
</dbReference>
<name>A0A423FBU2_9PSED</name>
<evidence type="ECO:0000313" key="4">
    <source>
        <dbReference type="EMBL" id="ROM54077.1"/>
    </source>
</evidence>
<dbReference type="GO" id="GO:0003690">
    <property type="term" value="F:double-stranded DNA binding"/>
    <property type="evidence" value="ECO:0007669"/>
    <property type="project" value="TreeGrafter"/>
</dbReference>
<dbReference type="AlphaFoldDB" id="A0A423FBU2"/>
<dbReference type="PANTHER" id="PTHR38772:SF1">
    <property type="entry name" value="NUCLEOID-ASSOCIATED PROTEIN YEJK"/>
    <property type="match status" value="1"/>
</dbReference>
<proteinExistence type="inferred from homology"/>
<comment type="subcellular location">
    <subcellularLocation>
        <location evidence="1">Cytoplasm</location>
        <location evidence="1">Nucleoid</location>
    </subcellularLocation>
</comment>
<dbReference type="Proteomes" id="UP000283389">
    <property type="component" value="Unassembled WGS sequence"/>
</dbReference>